<evidence type="ECO:0000256" key="14">
    <source>
        <dbReference type="SAM" id="SignalP"/>
    </source>
</evidence>
<keyword evidence="17" id="KW-1185">Reference proteome</keyword>
<dbReference type="RefSeq" id="WP_093046078.1">
    <property type="nucleotide sequence ID" value="NZ_FNQR01000016.1"/>
</dbReference>
<dbReference type="GO" id="GO:0006457">
    <property type="term" value="P:protein folding"/>
    <property type="evidence" value="ECO:0007669"/>
    <property type="project" value="UniProtKB-UniRule"/>
</dbReference>
<protein>
    <recommendedName>
        <fullName evidence="11">Foldase protein PrsA</fullName>
        <ecNumber evidence="11">5.2.1.8</ecNumber>
    </recommendedName>
</protein>
<dbReference type="InterPro" id="IPR046357">
    <property type="entry name" value="PPIase_dom_sf"/>
</dbReference>
<feature type="compositionally biased region" description="Basic and acidic residues" evidence="13">
    <location>
        <begin position="278"/>
        <end position="289"/>
    </location>
</feature>
<dbReference type="PROSITE" id="PS50198">
    <property type="entry name" value="PPIC_PPIASE_2"/>
    <property type="match status" value="1"/>
</dbReference>
<keyword evidence="4 11" id="KW-1003">Cell membrane</keyword>
<dbReference type="InterPro" id="IPR037041">
    <property type="entry name" value="Trigger_fac_C_sf"/>
</dbReference>
<comment type="subcellular location">
    <subcellularLocation>
        <location evidence="2 11">Cell membrane</location>
        <topology evidence="2 11">Lipid-anchor</topology>
    </subcellularLocation>
</comment>
<evidence type="ECO:0000256" key="8">
    <source>
        <dbReference type="ARBA" id="ARBA00023139"/>
    </source>
</evidence>
<comment type="similarity">
    <text evidence="3 11">Belongs to the PrsA family.</text>
</comment>
<evidence type="ECO:0000256" key="13">
    <source>
        <dbReference type="SAM" id="MobiDB-lite"/>
    </source>
</evidence>
<evidence type="ECO:0000256" key="1">
    <source>
        <dbReference type="ARBA" id="ARBA00000971"/>
    </source>
</evidence>
<keyword evidence="10 11" id="KW-0449">Lipoprotein</keyword>
<dbReference type="AlphaFoldDB" id="A0A1H4GI93"/>
<dbReference type="InterPro" id="IPR050245">
    <property type="entry name" value="PrsA_foldase"/>
</dbReference>
<feature type="region of interest" description="Disordered" evidence="13">
    <location>
        <begin position="278"/>
        <end position="304"/>
    </location>
</feature>
<evidence type="ECO:0000256" key="10">
    <source>
        <dbReference type="ARBA" id="ARBA00023288"/>
    </source>
</evidence>
<evidence type="ECO:0000256" key="6">
    <source>
        <dbReference type="ARBA" id="ARBA00023110"/>
    </source>
</evidence>
<dbReference type="GO" id="GO:0015031">
    <property type="term" value="P:protein transport"/>
    <property type="evidence" value="ECO:0007669"/>
    <property type="project" value="InterPro"/>
</dbReference>
<organism evidence="16 17">
    <name type="scientific">Thalassobacillus cyri</name>
    <dbReference type="NCBI Taxonomy" id="571932"/>
    <lineage>
        <taxon>Bacteria</taxon>
        <taxon>Bacillati</taxon>
        <taxon>Bacillota</taxon>
        <taxon>Bacilli</taxon>
        <taxon>Bacillales</taxon>
        <taxon>Bacillaceae</taxon>
        <taxon>Thalassobacillus</taxon>
    </lineage>
</organism>
<gene>
    <name evidence="11" type="primary">prsA</name>
    <name evidence="16" type="ORF">SAMN05421743_11645</name>
</gene>
<dbReference type="SUPFAM" id="SSF109998">
    <property type="entry name" value="Triger factor/SurA peptide-binding domain-like"/>
    <property type="match status" value="1"/>
</dbReference>
<feature type="chain" id="PRO_5039603448" description="Foldase protein PrsA" evidence="14">
    <location>
        <begin position="20"/>
        <end position="304"/>
    </location>
</feature>
<feature type="signal peptide" evidence="14">
    <location>
        <begin position="1"/>
        <end position="19"/>
    </location>
</feature>
<dbReference type="GO" id="GO:0005886">
    <property type="term" value="C:plasma membrane"/>
    <property type="evidence" value="ECO:0007669"/>
    <property type="project" value="UniProtKB-SubCell"/>
</dbReference>
<dbReference type="InterPro" id="IPR023059">
    <property type="entry name" value="Foldase_PrsA"/>
</dbReference>
<dbReference type="PANTHER" id="PTHR47245:SF1">
    <property type="entry name" value="FOLDASE PROTEIN PRSA"/>
    <property type="match status" value="1"/>
</dbReference>
<evidence type="ECO:0000256" key="2">
    <source>
        <dbReference type="ARBA" id="ARBA00004193"/>
    </source>
</evidence>
<dbReference type="EMBL" id="FNQR01000016">
    <property type="protein sequence ID" value="SEB09339.1"/>
    <property type="molecule type" value="Genomic_DNA"/>
</dbReference>
<evidence type="ECO:0000256" key="12">
    <source>
        <dbReference type="SAM" id="Coils"/>
    </source>
</evidence>
<feature type="domain" description="PpiC" evidence="15">
    <location>
        <begin position="140"/>
        <end position="230"/>
    </location>
</feature>
<proteinExistence type="inferred from homology"/>
<evidence type="ECO:0000256" key="3">
    <source>
        <dbReference type="ARBA" id="ARBA00006071"/>
    </source>
</evidence>
<evidence type="ECO:0000313" key="17">
    <source>
        <dbReference type="Proteomes" id="UP000198584"/>
    </source>
</evidence>
<keyword evidence="7 11" id="KW-0472">Membrane</keyword>
<dbReference type="EC" id="5.2.1.8" evidence="11"/>
<dbReference type="HAMAP" id="MF_01145">
    <property type="entry name" value="Foldase_PrsA"/>
    <property type="match status" value="1"/>
</dbReference>
<dbReference type="STRING" id="571932.SAMN05421743_11645"/>
<reference evidence="16 17" key="1">
    <citation type="submission" date="2016-10" db="EMBL/GenBank/DDBJ databases">
        <authorList>
            <person name="de Groot N.N."/>
        </authorList>
    </citation>
    <scope>NUCLEOTIDE SEQUENCE [LARGE SCALE GENOMIC DNA]</scope>
    <source>
        <strain evidence="16 17">CCM7597</strain>
    </source>
</reference>
<dbReference type="SUPFAM" id="SSF54534">
    <property type="entry name" value="FKBP-like"/>
    <property type="match status" value="1"/>
</dbReference>
<dbReference type="Proteomes" id="UP000198584">
    <property type="component" value="Unassembled WGS sequence"/>
</dbReference>
<dbReference type="OrthoDB" id="14196at2"/>
<dbReference type="PANTHER" id="PTHR47245">
    <property type="entry name" value="PEPTIDYLPROLYL ISOMERASE"/>
    <property type="match status" value="1"/>
</dbReference>
<evidence type="ECO:0000256" key="4">
    <source>
        <dbReference type="ARBA" id="ARBA00022475"/>
    </source>
</evidence>
<dbReference type="InterPro" id="IPR008880">
    <property type="entry name" value="Trigger_fac_C"/>
</dbReference>
<feature type="coiled-coil region" evidence="12">
    <location>
        <begin position="63"/>
        <end position="98"/>
    </location>
</feature>
<dbReference type="Gene3D" id="3.10.50.40">
    <property type="match status" value="1"/>
</dbReference>
<keyword evidence="9 11" id="KW-0413">Isomerase</keyword>
<comment type="function">
    <text evidence="11">Plays a major role in protein secretion by helping the post-translocational extracellular folding of several secreted proteins.</text>
</comment>
<evidence type="ECO:0000256" key="11">
    <source>
        <dbReference type="HAMAP-Rule" id="MF_01145"/>
    </source>
</evidence>
<keyword evidence="6 11" id="KW-0697">Rotamase</keyword>
<evidence type="ECO:0000256" key="7">
    <source>
        <dbReference type="ARBA" id="ARBA00023136"/>
    </source>
</evidence>
<sequence length="304" mass="34228">MNKFAVAATLAAGVLTLSACNSDSKETSEAVVETKNGEVTKEEFYEALKDQNGEAVLQQLVMKEVLSDNYEVTEEEVNKELENMKEQYGEQFDMILQQNNFKSEEDFKDMLRLSLLQEKAAMEDVEVSEKEMKDHYNKMKTQIQASHILVDNEDTAKKVKQQLEEGADFKKLAEKFSTDKASLENGGDLGFFGPGEMTAKFEDAAYALEEGEISEPIKTEFGYHIIKKTGEKKAEDVGSFEEEKDTIKRQLASKKVDQTKLQAKMDKMMEDANIKVKDEEFEGLFDKPEQPAQGDSGSKEDAQG</sequence>
<evidence type="ECO:0000256" key="5">
    <source>
        <dbReference type="ARBA" id="ARBA00022729"/>
    </source>
</evidence>
<dbReference type="Pfam" id="PF05698">
    <property type="entry name" value="Trigger_C"/>
    <property type="match status" value="1"/>
</dbReference>
<accession>A0A1H4GI93</accession>
<dbReference type="Pfam" id="PF00639">
    <property type="entry name" value="Rotamase"/>
    <property type="match status" value="1"/>
</dbReference>
<dbReference type="InterPro" id="IPR000297">
    <property type="entry name" value="PPIase_PpiC"/>
</dbReference>
<keyword evidence="12" id="KW-0175">Coiled coil</keyword>
<keyword evidence="5 11" id="KW-0732">Signal</keyword>
<dbReference type="InterPro" id="IPR027304">
    <property type="entry name" value="Trigger_fact/SurA_dom_sf"/>
</dbReference>
<dbReference type="GO" id="GO:0003755">
    <property type="term" value="F:peptidyl-prolyl cis-trans isomerase activity"/>
    <property type="evidence" value="ECO:0007669"/>
    <property type="project" value="UniProtKB-UniRule"/>
</dbReference>
<evidence type="ECO:0000259" key="15">
    <source>
        <dbReference type="PROSITE" id="PS50198"/>
    </source>
</evidence>
<dbReference type="Gene3D" id="1.10.3120.10">
    <property type="entry name" value="Trigger factor, C-terminal domain"/>
    <property type="match status" value="1"/>
</dbReference>
<comment type="catalytic activity">
    <reaction evidence="1 11">
        <text>[protein]-peptidylproline (omega=180) = [protein]-peptidylproline (omega=0)</text>
        <dbReference type="Rhea" id="RHEA:16237"/>
        <dbReference type="Rhea" id="RHEA-COMP:10747"/>
        <dbReference type="Rhea" id="RHEA-COMP:10748"/>
        <dbReference type="ChEBI" id="CHEBI:83833"/>
        <dbReference type="ChEBI" id="CHEBI:83834"/>
        <dbReference type="EC" id="5.2.1.8"/>
    </reaction>
</comment>
<evidence type="ECO:0000256" key="9">
    <source>
        <dbReference type="ARBA" id="ARBA00023235"/>
    </source>
</evidence>
<dbReference type="PROSITE" id="PS51257">
    <property type="entry name" value="PROKAR_LIPOPROTEIN"/>
    <property type="match status" value="1"/>
</dbReference>
<keyword evidence="8 11" id="KW-0564">Palmitate</keyword>
<evidence type="ECO:0000313" key="16">
    <source>
        <dbReference type="EMBL" id="SEB09339.1"/>
    </source>
</evidence>
<name>A0A1H4GI93_9BACI</name>